<dbReference type="InterPro" id="IPR019734">
    <property type="entry name" value="TPR_rpt"/>
</dbReference>
<name>A0A9K3Q516_9STRA</name>
<evidence type="ECO:0000313" key="1">
    <source>
        <dbReference type="EMBL" id="KAG7371383.1"/>
    </source>
</evidence>
<dbReference type="Proteomes" id="UP000693970">
    <property type="component" value="Unassembled WGS sequence"/>
</dbReference>
<gene>
    <name evidence="1" type="ORF">IV203_019953</name>
</gene>
<reference evidence="1" key="2">
    <citation type="submission" date="2021-04" db="EMBL/GenBank/DDBJ databases">
        <authorList>
            <person name="Podell S."/>
        </authorList>
    </citation>
    <scope>NUCLEOTIDE SEQUENCE</scope>
    <source>
        <strain evidence="1">Hildebrandi</strain>
    </source>
</reference>
<keyword evidence="2" id="KW-1185">Reference proteome</keyword>
<dbReference type="EMBL" id="JAGRRH010000004">
    <property type="protein sequence ID" value="KAG7371383.1"/>
    <property type="molecule type" value="Genomic_DNA"/>
</dbReference>
<proteinExistence type="predicted"/>
<evidence type="ECO:0000313" key="2">
    <source>
        <dbReference type="Proteomes" id="UP000693970"/>
    </source>
</evidence>
<protein>
    <submittedName>
        <fullName evidence="1">Expressed tetratricopeptide repeat protein</fullName>
    </submittedName>
</protein>
<organism evidence="1 2">
    <name type="scientific">Nitzschia inconspicua</name>
    <dbReference type="NCBI Taxonomy" id="303405"/>
    <lineage>
        <taxon>Eukaryota</taxon>
        <taxon>Sar</taxon>
        <taxon>Stramenopiles</taxon>
        <taxon>Ochrophyta</taxon>
        <taxon>Bacillariophyta</taxon>
        <taxon>Bacillariophyceae</taxon>
        <taxon>Bacillariophycidae</taxon>
        <taxon>Bacillariales</taxon>
        <taxon>Bacillariaceae</taxon>
        <taxon>Nitzschia</taxon>
    </lineage>
</organism>
<sequence length="265" mass="29191">MSFFISVTTARALQLISYQNNEGVALYNQGKYAEAVLLFKQAVTASKTFLNCPFDEVQSSIDIGPFASLEIFPSQAARTCHDLSSNMLDESVYTKAFEVVVTLAYEEGARHFICQEHCLLFSRLTTISIYNLALGFHALGLAYRDDDSGIRRNCLSKACDLYNLAYSIPQQEKDQEIIDASLLPLFVQAILNNLGGCYANLDDSEKSMVCFELLLKSIILSQQDLNVAGNLGDLDDGLSNDHSIACFFNNTSFLVLKDPGFAPAA</sequence>
<dbReference type="Pfam" id="PF13181">
    <property type="entry name" value="TPR_8"/>
    <property type="match status" value="2"/>
</dbReference>
<dbReference type="AlphaFoldDB" id="A0A9K3Q516"/>
<comment type="caution">
    <text evidence="1">The sequence shown here is derived from an EMBL/GenBank/DDBJ whole genome shotgun (WGS) entry which is preliminary data.</text>
</comment>
<reference evidence="1" key="1">
    <citation type="journal article" date="2021" name="Sci. Rep.">
        <title>Diploid genomic architecture of Nitzschia inconspicua, an elite biomass production diatom.</title>
        <authorList>
            <person name="Oliver A."/>
            <person name="Podell S."/>
            <person name="Pinowska A."/>
            <person name="Traller J.C."/>
            <person name="Smith S.R."/>
            <person name="McClure R."/>
            <person name="Beliaev A."/>
            <person name="Bohutskyi P."/>
            <person name="Hill E.A."/>
            <person name="Rabines A."/>
            <person name="Zheng H."/>
            <person name="Allen L.Z."/>
            <person name="Kuo A."/>
            <person name="Grigoriev I.V."/>
            <person name="Allen A.E."/>
            <person name="Hazlebeck D."/>
            <person name="Allen E.E."/>
        </authorList>
    </citation>
    <scope>NUCLEOTIDE SEQUENCE</scope>
    <source>
        <strain evidence="1">Hildebrandi</strain>
    </source>
</reference>
<accession>A0A9K3Q516</accession>